<dbReference type="PROSITE" id="PS00183">
    <property type="entry name" value="UBC_1"/>
    <property type="match status" value="1"/>
</dbReference>
<evidence type="ECO:0000256" key="6">
    <source>
        <dbReference type="ARBA" id="ARBA00022786"/>
    </source>
</evidence>
<evidence type="ECO:0000256" key="3">
    <source>
        <dbReference type="ARBA" id="ARBA00022491"/>
    </source>
</evidence>
<dbReference type="GO" id="GO:0045892">
    <property type="term" value="P:negative regulation of DNA-templated transcription"/>
    <property type="evidence" value="ECO:0007669"/>
    <property type="project" value="UniProtKB-ARBA"/>
</dbReference>
<evidence type="ECO:0000256" key="4">
    <source>
        <dbReference type="ARBA" id="ARBA00022679"/>
    </source>
</evidence>
<dbReference type="Proteomes" id="UP000595140">
    <property type="component" value="Unassembled WGS sequence"/>
</dbReference>
<dbReference type="CDD" id="cd23805">
    <property type="entry name" value="UBCc_UBE2T"/>
    <property type="match status" value="1"/>
</dbReference>
<keyword evidence="9" id="KW-0804">Transcription</keyword>
<feature type="domain" description="UBC core" evidence="13">
    <location>
        <begin position="171"/>
        <end position="324"/>
    </location>
</feature>
<dbReference type="FunFam" id="3.10.110.10:FF:000041">
    <property type="entry name" value="Ubiquitin-conjugating enzyme E2 T"/>
    <property type="match status" value="1"/>
</dbReference>
<feature type="region of interest" description="Disordered" evidence="12">
    <location>
        <begin position="344"/>
        <end position="376"/>
    </location>
</feature>
<dbReference type="AlphaFoldDB" id="A0A484KDX7"/>
<evidence type="ECO:0000259" key="14">
    <source>
        <dbReference type="PROSITE" id="PS51754"/>
    </source>
</evidence>
<evidence type="ECO:0000256" key="5">
    <source>
        <dbReference type="ARBA" id="ARBA00022741"/>
    </source>
</evidence>
<evidence type="ECO:0000259" key="13">
    <source>
        <dbReference type="PROSITE" id="PS50127"/>
    </source>
</evidence>
<feature type="compositionally biased region" description="Polar residues" evidence="12">
    <location>
        <begin position="359"/>
        <end position="372"/>
    </location>
</feature>
<reference evidence="15 16" key="1">
    <citation type="submission" date="2018-04" db="EMBL/GenBank/DDBJ databases">
        <authorList>
            <person name="Vogel A."/>
        </authorList>
    </citation>
    <scope>NUCLEOTIDE SEQUENCE [LARGE SCALE GENOMIC DNA]</scope>
</reference>
<feature type="region of interest" description="Disordered" evidence="12">
    <location>
        <begin position="54"/>
        <end position="81"/>
    </location>
</feature>
<keyword evidence="6" id="KW-0833">Ubl conjugation pathway</keyword>
<accession>A0A484KDX7</accession>
<dbReference type="GO" id="GO:0061631">
    <property type="term" value="F:ubiquitin conjugating enzyme activity"/>
    <property type="evidence" value="ECO:0007669"/>
    <property type="project" value="UniProtKB-EC"/>
</dbReference>
<evidence type="ECO:0000256" key="8">
    <source>
        <dbReference type="ARBA" id="ARBA00023015"/>
    </source>
</evidence>
<evidence type="ECO:0000313" key="15">
    <source>
        <dbReference type="EMBL" id="VFQ63068.1"/>
    </source>
</evidence>
<organism evidence="15 16">
    <name type="scientific">Cuscuta campestris</name>
    <dbReference type="NCBI Taxonomy" id="132261"/>
    <lineage>
        <taxon>Eukaryota</taxon>
        <taxon>Viridiplantae</taxon>
        <taxon>Streptophyta</taxon>
        <taxon>Embryophyta</taxon>
        <taxon>Tracheophyta</taxon>
        <taxon>Spermatophyta</taxon>
        <taxon>Magnoliopsida</taxon>
        <taxon>eudicotyledons</taxon>
        <taxon>Gunneridae</taxon>
        <taxon>Pentapetalae</taxon>
        <taxon>asterids</taxon>
        <taxon>lamiids</taxon>
        <taxon>Solanales</taxon>
        <taxon>Convolvulaceae</taxon>
        <taxon>Cuscuteae</taxon>
        <taxon>Cuscuta</taxon>
        <taxon>Cuscuta subgen. Grammica</taxon>
        <taxon>Cuscuta sect. Cleistogrammica</taxon>
    </lineage>
</organism>
<dbReference type="PANTHER" id="PTHR24068">
    <property type="entry name" value="UBIQUITIN-CONJUGATING ENZYME E2"/>
    <property type="match status" value="1"/>
</dbReference>
<evidence type="ECO:0000256" key="11">
    <source>
        <dbReference type="PROSITE-ProRule" id="PRU10133"/>
    </source>
</evidence>
<keyword evidence="8" id="KW-0805">Transcription regulation</keyword>
<sequence>MENQFKHKIASIFRSSFRSCKTKNIPDDIENIDILKPASPPRLFSDHLNLLSRNKNSPEFPPAPLPPRRRNTKFPRRRSTRKLGLDFQDFPEVRYNGLFSSDEETEEDEEFPGDDKDTLFSSEFSGGRRAESRRRRWRRRRAAEDRVKVTRAVVKQSRDPHGDFRASMLEMIMEKQIFGAKDLEKLLQCFLYLNSLHLHGVIIQAVLMEIEGPEGSVYANGVFKLKIQIPERYPFHPPVVTFVTPIYHPNIDNGGRICLDILNLPPKGAWQPSLNISSVLTSIGLLLSEPNPDDGLMHDASKEYKYNMQAFYQKARSMTERFAMPRASEDGAYVSHIEIQTRTSPRTEKLQVDDRRSDVPSSYSIQSQNRLSGVSRKLSLDSSGSKLHNAGTVVVEVAELNHYKDSTNKKVNEISANDDFDNHIESEGLKRKTITVEGVNGNPVQYPSDNQIESVYGMGSVDISLKLKQSLKHNDSKPQSGKELRTISHPSDIPLPETASHPRMDTADRNLNMFTSMKHKRLGLSGRKMTLGSSRSSQSLQNNKENLISSSSFADSKANLHSEPLDLCAMSEGSDFYGHAAKSSAIGGNKLGGNLRRQPLQSNVHLQESDETNLQLLQKQHEHDREEKLHTNIKENKIAQPTSDDPVIVLDSEDSGDERRLSSRSKLSLVRKRLPTKQKVKA</sequence>
<dbReference type="InterPro" id="IPR023313">
    <property type="entry name" value="UBQ-conjugating_AS"/>
</dbReference>
<dbReference type="InterPro" id="IPR016135">
    <property type="entry name" value="UBQ-conjugating_enzyme/RWD"/>
</dbReference>
<dbReference type="Gene3D" id="3.10.110.10">
    <property type="entry name" value="Ubiquitin Conjugating Enzyme"/>
    <property type="match status" value="1"/>
</dbReference>
<dbReference type="SMART" id="SM00212">
    <property type="entry name" value="UBCc"/>
    <property type="match status" value="1"/>
</dbReference>
<dbReference type="EMBL" id="OOIL02000262">
    <property type="protein sequence ID" value="VFQ63068.1"/>
    <property type="molecule type" value="Genomic_DNA"/>
</dbReference>
<evidence type="ECO:0000256" key="2">
    <source>
        <dbReference type="ARBA" id="ARBA00012486"/>
    </source>
</evidence>
<dbReference type="PROSITE" id="PS50127">
    <property type="entry name" value="UBC_2"/>
    <property type="match status" value="1"/>
</dbReference>
<feature type="compositionally biased region" description="Acidic residues" evidence="12">
    <location>
        <begin position="101"/>
        <end position="112"/>
    </location>
</feature>
<keyword evidence="3" id="KW-0678">Repressor</keyword>
<feature type="region of interest" description="Disordered" evidence="12">
    <location>
        <begin position="619"/>
        <end position="682"/>
    </location>
</feature>
<dbReference type="EC" id="2.3.2.23" evidence="2"/>
<keyword evidence="5" id="KW-0547">Nucleotide-binding</keyword>
<feature type="active site" description="Glycyl thioester intermediate" evidence="11">
    <location>
        <position position="258"/>
    </location>
</feature>
<dbReference type="SUPFAM" id="SSF54495">
    <property type="entry name" value="UBC-like"/>
    <property type="match status" value="1"/>
</dbReference>
<dbReference type="GO" id="GO:0005634">
    <property type="term" value="C:nucleus"/>
    <property type="evidence" value="ECO:0007669"/>
    <property type="project" value="UniProtKB-SubCell"/>
</dbReference>
<feature type="compositionally biased region" description="Basic and acidic residues" evidence="12">
    <location>
        <begin position="619"/>
        <end position="637"/>
    </location>
</feature>
<dbReference type="NCBIfam" id="TIGR01568">
    <property type="entry name" value="A_thal_3678"/>
    <property type="match status" value="1"/>
</dbReference>
<feature type="domain" description="OVATE" evidence="14">
    <location>
        <begin position="153"/>
        <end position="212"/>
    </location>
</feature>
<dbReference type="OrthoDB" id="9978460at2759"/>
<feature type="region of interest" description="Disordered" evidence="12">
    <location>
        <begin position="471"/>
        <end position="504"/>
    </location>
</feature>
<feature type="compositionally biased region" description="Basic residues" evidence="12">
    <location>
        <begin position="67"/>
        <end position="81"/>
    </location>
</feature>
<protein>
    <recommendedName>
        <fullName evidence="2">E2 ubiquitin-conjugating enzyme</fullName>
        <ecNumber evidence="2">2.3.2.23</ecNumber>
    </recommendedName>
</protein>
<dbReference type="PROSITE" id="PS51754">
    <property type="entry name" value="OVATE"/>
    <property type="match status" value="1"/>
</dbReference>
<dbReference type="InterPro" id="IPR000608">
    <property type="entry name" value="UBC"/>
</dbReference>
<evidence type="ECO:0000256" key="7">
    <source>
        <dbReference type="ARBA" id="ARBA00022840"/>
    </source>
</evidence>
<keyword evidence="4" id="KW-0808">Transferase</keyword>
<evidence type="ECO:0000256" key="1">
    <source>
        <dbReference type="ARBA" id="ARBA00004123"/>
    </source>
</evidence>
<feature type="compositionally biased region" description="Basic and acidic residues" evidence="12">
    <location>
        <begin position="472"/>
        <end position="486"/>
    </location>
</feature>
<dbReference type="Pfam" id="PF00179">
    <property type="entry name" value="UQ_con"/>
    <property type="match status" value="1"/>
</dbReference>
<evidence type="ECO:0000256" key="10">
    <source>
        <dbReference type="ARBA" id="ARBA00023242"/>
    </source>
</evidence>
<dbReference type="GO" id="GO:0005524">
    <property type="term" value="F:ATP binding"/>
    <property type="evidence" value="ECO:0007669"/>
    <property type="project" value="UniProtKB-KW"/>
</dbReference>
<feature type="compositionally biased region" description="Basic residues" evidence="12">
    <location>
        <begin position="669"/>
        <end position="682"/>
    </location>
</feature>
<dbReference type="Pfam" id="PF04844">
    <property type="entry name" value="Ovate"/>
    <property type="match status" value="1"/>
</dbReference>
<name>A0A484KDX7_9ASTE</name>
<dbReference type="InterPro" id="IPR006458">
    <property type="entry name" value="Ovate_C"/>
</dbReference>
<gene>
    <name evidence="15" type="ORF">CCAM_LOCUS4844</name>
</gene>
<feature type="compositionally biased region" description="Basic and acidic residues" evidence="12">
    <location>
        <begin position="345"/>
        <end position="358"/>
    </location>
</feature>
<proteinExistence type="predicted"/>
<comment type="subcellular location">
    <subcellularLocation>
        <location evidence="1">Nucleus</location>
    </subcellularLocation>
</comment>
<evidence type="ECO:0000256" key="9">
    <source>
        <dbReference type="ARBA" id="ARBA00023163"/>
    </source>
</evidence>
<keyword evidence="10" id="KW-0539">Nucleus</keyword>
<keyword evidence="16" id="KW-1185">Reference proteome</keyword>
<keyword evidence="7" id="KW-0067">ATP-binding</keyword>
<feature type="region of interest" description="Disordered" evidence="12">
    <location>
        <begin position="101"/>
        <end position="137"/>
    </location>
</feature>
<evidence type="ECO:0000256" key="12">
    <source>
        <dbReference type="SAM" id="MobiDB-lite"/>
    </source>
</evidence>
<evidence type="ECO:0000313" key="16">
    <source>
        <dbReference type="Proteomes" id="UP000595140"/>
    </source>
</evidence>